<dbReference type="KEGG" id="pec:W5S_2302"/>
<dbReference type="STRING" id="1905730.W5S_2302"/>
<name>A0A0H3I467_PECPM</name>
<dbReference type="Proteomes" id="UP000008044">
    <property type="component" value="Chromosome"/>
</dbReference>
<accession>A0A0H3I467</accession>
<proteinExistence type="predicted"/>
<evidence type="ECO:0000313" key="2">
    <source>
        <dbReference type="Proteomes" id="UP000008044"/>
    </source>
</evidence>
<protein>
    <submittedName>
        <fullName evidence="1">Hypoticical protein</fullName>
    </submittedName>
</protein>
<sequence>MKEAQPELSDLIFYVHYDSLVINTIMRVILRIDTNIVILIPSHTLPLAQLSCNLPLLKPEITGLLLHGCSYF</sequence>
<reference evidence="1 2" key="1">
    <citation type="journal article" date="2012" name="J. Bacteriol.">
        <title>Genome sequence of Pectobacterium sp. strain SCC3193.</title>
        <authorList>
            <person name="Koskinen J.P."/>
            <person name="Laine P."/>
            <person name="Niemi O."/>
            <person name="Nykyri J."/>
            <person name="Harjunpaa H."/>
            <person name="Auvinen P."/>
            <person name="Paulin L."/>
            <person name="Pirhonen M."/>
            <person name="Palva T."/>
            <person name="Holm L."/>
        </authorList>
    </citation>
    <scope>NUCLEOTIDE SEQUENCE [LARGE SCALE GENOMIC DNA]</scope>
    <source>
        <strain evidence="1 2">SCC3193</strain>
    </source>
</reference>
<evidence type="ECO:0000313" key="1">
    <source>
        <dbReference type="EMBL" id="AFI90390.1"/>
    </source>
</evidence>
<dbReference type="AlphaFoldDB" id="A0A0H3I467"/>
<dbReference type="HOGENOM" id="CLU_2718722_0_0_6"/>
<organism evidence="1 2">
    <name type="scientific">Pectobacterium parmentieri</name>
    <dbReference type="NCBI Taxonomy" id="1905730"/>
    <lineage>
        <taxon>Bacteria</taxon>
        <taxon>Pseudomonadati</taxon>
        <taxon>Pseudomonadota</taxon>
        <taxon>Gammaproteobacteria</taxon>
        <taxon>Enterobacterales</taxon>
        <taxon>Pectobacteriaceae</taxon>
        <taxon>Pectobacterium</taxon>
    </lineage>
</organism>
<dbReference type="EMBL" id="CP003415">
    <property type="protein sequence ID" value="AFI90390.1"/>
    <property type="molecule type" value="Genomic_DNA"/>
</dbReference>
<gene>
    <name evidence="1" type="ordered locus">W5S_2302</name>
</gene>